<sequence length="207" mass="24505">MQKLILLTFFSFFIISCTEKEKTYEELEAEVLCDVLPQLAHEFITTKLPPPPPPEEDYDKYNYKPLSIEDFKKLREIQKDSIKLLAKEKHKLIIGINYNLFEINGKELDIKKKFFIDSQVQRKFKINELEKSNLKFKYFEPDSIRLKGEFINDEGVSSLISISRVLFNSSKNESFFELFPFGYMPSKIVIISKKENNRWVVKEIIEQ</sequence>
<evidence type="ECO:0008006" key="3">
    <source>
        <dbReference type="Google" id="ProtNLM"/>
    </source>
</evidence>
<evidence type="ECO:0000313" key="1">
    <source>
        <dbReference type="EMBL" id="SHO72412.1"/>
    </source>
</evidence>
<evidence type="ECO:0000313" key="2">
    <source>
        <dbReference type="Proteomes" id="UP000184611"/>
    </source>
</evidence>
<gene>
    <name evidence="1" type="ORF">SAMN05443547_0743</name>
</gene>
<accession>A0A1M7ZU72</accession>
<dbReference type="EMBL" id="FRYK01000001">
    <property type="protein sequence ID" value="SHO72412.1"/>
    <property type="molecule type" value="Genomic_DNA"/>
</dbReference>
<name>A0A1M7ZU72_9FLAO</name>
<protein>
    <recommendedName>
        <fullName evidence="3">Lipoprotein</fullName>
    </recommendedName>
</protein>
<dbReference type="PROSITE" id="PS51257">
    <property type="entry name" value="PROKAR_LIPOPROTEIN"/>
    <property type="match status" value="1"/>
</dbReference>
<dbReference type="RefSeq" id="WP_073581520.1">
    <property type="nucleotide sequence ID" value="NZ_CBCSEA010000001.1"/>
</dbReference>
<organism evidence="1 2">
    <name type="scientific">Flavobacterium cucumis</name>
    <dbReference type="NCBI Taxonomy" id="416016"/>
    <lineage>
        <taxon>Bacteria</taxon>
        <taxon>Pseudomonadati</taxon>
        <taxon>Bacteroidota</taxon>
        <taxon>Flavobacteriia</taxon>
        <taxon>Flavobacteriales</taxon>
        <taxon>Flavobacteriaceae</taxon>
        <taxon>Flavobacterium</taxon>
    </lineage>
</organism>
<reference evidence="2" key="1">
    <citation type="submission" date="2016-12" db="EMBL/GenBank/DDBJ databases">
        <authorList>
            <person name="Varghese N."/>
            <person name="Submissions S."/>
        </authorList>
    </citation>
    <scope>NUCLEOTIDE SEQUENCE [LARGE SCALE GENOMIC DNA]</scope>
    <source>
        <strain evidence="2">DSM 18830</strain>
    </source>
</reference>
<proteinExistence type="predicted"/>
<keyword evidence="2" id="KW-1185">Reference proteome</keyword>
<dbReference type="AlphaFoldDB" id="A0A1M7ZU72"/>
<dbReference type="Proteomes" id="UP000184611">
    <property type="component" value="Unassembled WGS sequence"/>
</dbReference>
<dbReference type="OrthoDB" id="1353922at2"/>